<dbReference type="GeneID" id="98177890"/>
<dbReference type="RefSeq" id="XP_070918668.1">
    <property type="nucleotide sequence ID" value="XM_071062567.1"/>
</dbReference>
<protein>
    <submittedName>
        <fullName evidence="1">Uncharacterized protein</fullName>
    </submittedName>
</protein>
<name>A0ABQ0GGR5_9PEZI</name>
<evidence type="ECO:0000313" key="2">
    <source>
        <dbReference type="Proteomes" id="UP001628179"/>
    </source>
</evidence>
<comment type="caution">
    <text evidence="1">The sequence shown here is derived from an EMBL/GenBank/DDBJ whole genome shotgun (WGS) entry which is preliminary data.</text>
</comment>
<evidence type="ECO:0000313" key="1">
    <source>
        <dbReference type="EMBL" id="GAB1316937.1"/>
    </source>
</evidence>
<dbReference type="EMBL" id="BAAFSV010000004">
    <property type="protein sequence ID" value="GAB1316937.1"/>
    <property type="molecule type" value="Genomic_DNA"/>
</dbReference>
<sequence length="178" mass="19664">MASTMLQIQRDFQEYAEKLMSKRFQIGGEIVTVEKELLGILRVGGVDPNKIDALVGKPHSLGRHENLASFPADGRSCRRTGIQYRYIPGWPTIRGTDVAGHKITALETDDFTLDIGSLDAYDYFGDGSFYLLDAPAVGDQVGRTRIELLLLRSTCRLWRLGGAGYGPNGDNSRCPEAR</sequence>
<organism evidence="1 2">
    <name type="scientific">Madurella fahalii</name>
    <dbReference type="NCBI Taxonomy" id="1157608"/>
    <lineage>
        <taxon>Eukaryota</taxon>
        <taxon>Fungi</taxon>
        <taxon>Dikarya</taxon>
        <taxon>Ascomycota</taxon>
        <taxon>Pezizomycotina</taxon>
        <taxon>Sordariomycetes</taxon>
        <taxon>Sordariomycetidae</taxon>
        <taxon>Sordariales</taxon>
        <taxon>Sordariales incertae sedis</taxon>
        <taxon>Madurella</taxon>
    </lineage>
</organism>
<keyword evidence="2" id="KW-1185">Reference proteome</keyword>
<reference evidence="1 2" key="1">
    <citation type="submission" date="2024-09" db="EMBL/GenBank/DDBJ databases">
        <title>Itraconazole resistance in Madurella fahalii resulting from another homologue of gene encoding cytochrome P450 14-alpha sterol demethylase (CYP51).</title>
        <authorList>
            <person name="Yoshioka I."/>
            <person name="Fahal A.H."/>
            <person name="Kaneko S."/>
            <person name="Yaguchi T."/>
        </authorList>
    </citation>
    <scope>NUCLEOTIDE SEQUENCE [LARGE SCALE GENOMIC DNA]</scope>
    <source>
        <strain evidence="1 2">IFM 68171</strain>
    </source>
</reference>
<dbReference type="Proteomes" id="UP001628179">
    <property type="component" value="Unassembled WGS sequence"/>
</dbReference>
<proteinExistence type="predicted"/>
<accession>A0ABQ0GGR5</accession>
<gene>
    <name evidence="1" type="ORF">MFIFM68171_07147</name>
</gene>